<accession>A0A381Y8T4</accession>
<dbReference type="AlphaFoldDB" id="A0A381Y8T4"/>
<organism evidence="1">
    <name type="scientific">marine metagenome</name>
    <dbReference type="NCBI Taxonomy" id="408172"/>
    <lineage>
        <taxon>unclassified sequences</taxon>
        <taxon>metagenomes</taxon>
        <taxon>ecological metagenomes</taxon>
    </lineage>
</organism>
<name>A0A381Y8T4_9ZZZZ</name>
<proteinExistence type="predicted"/>
<evidence type="ECO:0000313" key="1">
    <source>
        <dbReference type="EMBL" id="SVA73516.1"/>
    </source>
</evidence>
<reference evidence="1" key="1">
    <citation type="submission" date="2018-05" db="EMBL/GenBank/DDBJ databases">
        <authorList>
            <person name="Lanie J.A."/>
            <person name="Ng W.-L."/>
            <person name="Kazmierczak K.M."/>
            <person name="Andrzejewski T.M."/>
            <person name="Davidsen T.M."/>
            <person name="Wayne K.J."/>
            <person name="Tettelin H."/>
            <person name="Glass J.I."/>
            <person name="Rusch D."/>
            <person name="Podicherti R."/>
            <person name="Tsui H.-C.T."/>
            <person name="Winkler M.E."/>
        </authorList>
    </citation>
    <scope>NUCLEOTIDE SEQUENCE</scope>
</reference>
<dbReference type="EMBL" id="UINC01017666">
    <property type="protein sequence ID" value="SVA73516.1"/>
    <property type="molecule type" value="Genomic_DNA"/>
</dbReference>
<sequence length="139" mass="15849">MHKLILHLILLQTIMGDTPRFGDEQIVIMLKEYFKASKSAPALIGHRFYSSRDEMVIQIEIEPGVKDVNDVLVFSFKAMSQLANISKTHFTHSVLVMHFGDNTLPVVAKTDLECAKGVFIYVSENESQWRKNCLTIQDH</sequence>
<protein>
    <submittedName>
        <fullName evidence="1">Uncharacterized protein</fullName>
    </submittedName>
</protein>
<gene>
    <name evidence="1" type="ORF">METZ01_LOCUS126370</name>
</gene>